<accession>A0A8S0TKP9</accession>
<keyword evidence="2" id="KW-1185">Reference proteome</keyword>
<dbReference type="AlphaFoldDB" id="A0A8S0TKP9"/>
<comment type="caution">
    <text evidence="1">The sequence shown here is derived from an EMBL/GenBank/DDBJ whole genome shotgun (WGS) entry which is preliminary data.</text>
</comment>
<dbReference type="Gramene" id="OE9A092482T1">
    <property type="protein sequence ID" value="OE9A092482C1"/>
    <property type="gene ID" value="OE9A092482"/>
</dbReference>
<protein>
    <submittedName>
        <fullName evidence="1">Uncharacterized protein</fullName>
    </submittedName>
</protein>
<gene>
    <name evidence="1" type="ORF">OLEA9_A092482</name>
</gene>
<dbReference type="Proteomes" id="UP000594638">
    <property type="component" value="Unassembled WGS sequence"/>
</dbReference>
<sequence length="207" mass="22537">MESNWRSGIGVRLQLIEAAASGRDFRVGLCDPRLHLDEPIGSLSRAVKLFPLHNLQPGANMALITIIVPLAAGHLRQGKSCRSLLTRHPRPPTASQTGCEKGVLMKFSSSQGGKSVALTKNREWSCGTMARRRHLVVGLADRGRPGPGPGPGLGLRPVLADVQFVIVHARTLDKFGTEFVYTTTRQHVAKAQRMDRTMMCTCRGPVI</sequence>
<evidence type="ECO:0000313" key="1">
    <source>
        <dbReference type="EMBL" id="CAA3006510.1"/>
    </source>
</evidence>
<proteinExistence type="predicted"/>
<organism evidence="1 2">
    <name type="scientific">Olea europaea subsp. europaea</name>
    <dbReference type="NCBI Taxonomy" id="158383"/>
    <lineage>
        <taxon>Eukaryota</taxon>
        <taxon>Viridiplantae</taxon>
        <taxon>Streptophyta</taxon>
        <taxon>Embryophyta</taxon>
        <taxon>Tracheophyta</taxon>
        <taxon>Spermatophyta</taxon>
        <taxon>Magnoliopsida</taxon>
        <taxon>eudicotyledons</taxon>
        <taxon>Gunneridae</taxon>
        <taxon>Pentapetalae</taxon>
        <taxon>asterids</taxon>
        <taxon>lamiids</taxon>
        <taxon>Lamiales</taxon>
        <taxon>Oleaceae</taxon>
        <taxon>Oleeae</taxon>
        <taxon>Olea</taxon>
    </lineage>
</organism>
<evidence type="ECO:0000313" key="2">
    <source>
        <dbReference type="Proteomes" id="UP000594638"/>
    </source>
</evidence>
<reference evidence="1 2" key="1">
    <citation type="submission" date="2019-12" db="EMBL/GenBank/DDBJ databases">
        <authorList>
            <person name="Alioto T."/>
            <person name="Alioto T."/>
            <person name="Gomez Garrido J."/>
        </authorList>
    </citation>
    <scope>NUCLEOTIDE SEQUENCE [LARGE SCALE GENOMIC DNA]</scope>
</reference>
<dbReference type="EMBL" id="CACTIH010007260">
    <property type="protein sequence ID" value="CAA3006510.1"/>
    <property type="molecule type" value="Genomic_DNA"/>
</dbReference>
<name>A0A8S0TKP9_OLEEU</name>